<keyword evidence="3" id="KW-1185">Reference proteome</keyword>
<dbReference type="Pfam" id="PF18676">
    <property type="entry name" value="MBG_2"/>
    <property type="match status" value="6"/>
</dbReference>
<accession>A0A930VKW8</accession>
<dbReference type="Gene3D" id="2.60.40.10">
    <property type="entry name" value="Immunoglobulins"/>
    <property type="match status" value="1"/>
</dbReference>
<evidence type="ECO:0000313" key="3">
    <source>
        <dbReference type="Proteomes" id="UP000660668"/>
    </source>
</evidence>
<evidence type="ECO:0000313" key="2">
    <source>
        <dbReference type="EMBL" id="MBF4766432.1"/>
    </source>
</evidence>
<dbReference type="InterPro" id="IPR000601">
    <property type="entry name" value="PKD_dom"/>
</dbReference>
<organism evidence="2 3">
    <name type="scientific">Nocardioides agariphilus</name>
    <dbReference type="NCBI Taxonomy" id="433664"/>
    <lineage>
        <taxon>Bacteria</taxon>
        <taxon>Bacillati</taxon>
        <taxon>Actinomycetota</taxon>
        <taxon>Actinomycetes</taxon>
        <taxon>Propionibacteriales</taxon>
        <taxon>Nocardioidaceae</taxon>
        <taxon>Nocardioides</taxon>
    </lineage>
</organism>
<feature type="domain" description="PKD" evidence="1">
    <location>
        <begin position="759"/>
        <end position="835"/>
    </location>
</feature>
<dbReference type="RefSeq" id="WP_194694557.1">
    <property type="nucleotide sequence ID" value="NZ_JADKPO010000001.1"/>
</dbReference>
<name>A0A930VKW8_9ACTN</name>
<dbReference type="CDD" id="cd00146">
    <property type="entry name" value="PKD"/>
    <property type="match status" value="1"/>
</dbReference>
<dbReference type="Gene3D" id="3.30.160.710">
    <property type="match status" value="2"/>
</dbReference>
<dbReference type="Proteomes" id="UP000660668">
    <property type="component" value="Unassembled WGS sequence"/>
</dbReference>
<dbReference type="EMBL" id="JADKPO010000001">
    <property type="protein sequence ID" value="MBF4766432.1"/>
    <property type="molecule type" value="Genomic_DNA"/>
</dbReference>
<dbReference type="PROSITE" id="PS50093">
    <property type="entry name" value="PKD"/>
    <property type="match status" value="1"/>
</dbReference>
<reference evidence="2" key="1">
    <citation type="submission" date="2020-11" db="EMBL/GenBank/DDBJ databases">
        <title>Nocardioides cynanchi sp. nov., isolated from soil of rhizosphere of Cynanchum wilfordii.</title>
        <authorList>
            <person name="Lee J.-S."/>
            <person name="Suh M.K."/>
            <person name="Kim J.-S."/>
        </authorList>
    </citation>
    <scope>NUCLEOTIDE SEQUENCE</scope>
    <source>
        <strain evidence="2">KCTC 19276</strain>
    </source>
</reference>
<comment type="caution">
    <text evidence="2">The sequence shown here is derived from an EMBL/GenBank/DDBJ whole genome shotgun (WGS) entry which is preliminary data.</text>
</comment>
<dbReference type="InterPro" id="IPR013783">
    <property type="entry name" value="Ig-like_fold"/>
</dbReference>
<dbReference type="InterPro" id="IPR035986">
    <property type="entry name" value="PKD_dom_sf"/>
</dbReference>
<proteinExistence type="predicted"/>
<dbReference type="GO" id="GO:0005975">
    <property type="term" value="P:carbohydrate metabolic process"/>
    <property type="evidence" value="ECO:0007669"/>
    <property type="project" value="UniProtKB-ARBA"/>
</dbReference>
<evidence type="ECO:0000259" key="1">
    <source>
        <dbReference type="PROSITE" id="PS50093"/>
    </source>
</evidence>
<dbReference type="InterPro" id="IPR041286">
    <property type="entry name" value="MBG_2"/>
</dbReference>
<gene>
    <name evidence="2" type="ORF">ISU10_01470</name>
</gene>
<sequence>MASRRVYFRLSKAVIGLVVSLVTAVVVGLLPGPAAVTAYAATSYGGSNPLPDTCWLEGSNVECPPVFGPPDLIPPKTMEGLLPEAADALRTMEDQAVADVLTEHDLPSSQRAAVLSYAREEALAKLWLRIADAFETPSAQRTARQQAVVDWLGRRYRQMRMVAPPFAAREYARFAGKNLAAFDQLMYTNASEAEIRTFLSGPSEPYNVSDPDQATGGYCKYRPPAPYQDEYNESTRQSCFTPCQNYFGCTPPTPDYQQFVKWGNTHIDSYFDNGAVMPMSAAIAGAWLGSAAVVTAGGAIAGGLAVTTIAPLVNAVMPFAAGSVVEMTLVGQGVQLAGTLGGAAVGSALAIAAVAITAAVLVGISVANIDQMAGKLASAIAQSREPVNADDLWNSSDRSGQMVLLTLFVDAVTPSPRQDRECDNLQVTNLWRTWFDGLPVVPFAWELEDLNVYPCLNPIAVPSANETDPFFQVTNVDTGVSEFSPTISAAVIDDGSVVMSHTVSLKGDNWFVVERPDGSRWQMLRLTYTDWEGRLAHSWLRRTPSGYQFYGIALRPGEDNQVDLDNCQQCFGSDELRFLGPDGQRRKAKVQLYTPPVGQPTFSAARLESHSAITFDANGFKPANPVGGITYRWRFQKIGCETAIGTPLGCQVYDTGSNRFVPEYGDWQTGAKVTYVWESAGSHWAQVEGTDLEGHAITHDLRVNVASVPAIVSLARDCSVTAVPVGCNNYPTSVGAESVVFGGLELPGRWERESVRVDWGDGTGSAQEVGYLAENDATSGIHLTRESSTNPYLYDLRATHTYPRAGYYTVVLAASDQYGASVTKSTVVHVKGASEITFAQPGAKRYGEVFLPQARATYEGSSVTYTAAPDDVCQTAEGPSPQITMVGIGQCTVTAHQQGGGPVFTDAAPVTRTFDVLPAPLMVKVDNKTKTYGEPNPEFATEVRGLRNGDTAPSLGVTVVGPAPDSPAGDYDLVASGVTSPNYTVEYTKGRLTVTRAPLTITADDKTRRYGQDKPTYTAEFDGLVNGDTPASITGLAFNGPPKDAHVGTYDIRPDGATNRNYDISFVTGTETVTPAPLSISANDVFRQYGETAKYDVNYNGMLVNGDQSVPGLVFEGAAKEAGVGTYPITVSGSTTEDYDITYFGGTEVVTPAPLTIRVDDKARTYGGASPAYTAKVQGLLFQDDVSMLGGWTYTGAPADAGVGAYPIKAQGAANTNYRISYVDGTETVTKAPLTITAHDKSKVYGAPDPVFTAKYDGLVNGDTSSVVSGLEFASAPTGSDVGTYPIVPSKATSPNYDIAFANGTETITKAPLTVRAQDETIRYGTLGTYTWKGDGWVNGDTDASMDTAPVCEATIQGAAASVTTAPGPYVGAITCAGAADQNYSIDYAGADLTINPVIRLDQAGLPTTVARQATLDGQTVTLPTTESEVGFGTAHTYSFPSVVVDANGVPYMTRQGGFVGPVVTNIQVTASYTTMPALLTAAVTSKGMDQKTANSLGKLWNDVMAGLKAGNVNKTRGALTQFADSVRSQSGKKIQKATADNLLAYAQLVYVSVGGSGTV</sequence>
<protein>
    <recommendedName>
        <fullName evidence="1">PKD domain-containing protein</fullName>
    </recommendedName>
</protein>
<dbReference type="SUPFAM" id="SSF49299">
    <property type="entry name" value="PKD domain"/>
    <property type="match status" value="1"/>
</dbReference>